<evidence type="ECO:0000313" key="4">
    <source>
        <dbReference type="Proteomes" id="UP000500857"/>
    </source>
</evidence>
<organism evidence="3 4">
    <name type="scientific">Oxynema aestuarii AP17</name>
    <dbReference type="NCBI Taxonomy" id="2064643"/>
    <lineage>
        <taxon>Bacteria</taxon>
        <taxon>Bacillati</taxon>
        <taxon>Cyanobacteriota</taxon>
        <taxon>Cyanophyceae</taxon>
        <taxon>Oscillatoriophycideae</taxon>
        <taxon>Oscillatoriales</taxon>
        <taxon>Oscillatoriaceae</taxon>
        <taxon>Oxynema</taxon>
        <taxon>Oxynema aestuarii</taxon>
    </lineage>
</organism>
<dbReference type="SMART" id="SM00044">
    <property type="entry name" value="CYCc"/>
    <property type="match status" value="1"/>
</dbReference>
<dbReference type="InterPro" id="IPR050697">
    <property type="entry name" value="Adenylyl/Guanylyl_Cyclase_3/4"/>
</dbReference>
<dbReference type="AlphaFoldDB" id="A0A6H1U845"/>
<evidence type="ECO:0000313" key="3">
    <source>
        <dbReference type="EMBL" id="QIZ73819.1"/>
    </source>
</evidence>
<dbReference type="GO" id="GO:0035556">
    <property type="term" value="P:intracellular signal transduction"/>
    <property type="evidence" value="ECO:0007669"/>
    <property type="project" value="InterPro"/>
</dbReference>
<dbReference type="SUPFAM" id="SSF55073">
    <property type="entry name" value="Nucleotide cyclase"/>
    <property type="match status" value="1"/>
</dbReference>
<gene>
    <name evidence="3" type="ORF">HCG48_18380</name>
</gene>
<proteinExistence type="inferred from homology"/>
<dbReference type="CDD" id="cd07302">
    <property type="entry name" value="CHD"/>
    <property type="match status" value="1"/>
</dbReference>
<sequence length="400" mass="44273">MSAFLRELLSNSGHFLIFNVLSEISLFGWRSYLTSQSHYLITIALCAQAWYLSRPKANRFWGNFIGPTIYTLTDLPLDGLEFFQEPNHLILWIFCLAIATLQGLRCHWTPGLKNWIVPLESFTRSGMLISLYVILKIKAEHLPLSGAQILDIFSTAHHQFFLESTIAIGLLVGLQTLQVSQQQEILQETAVALRNLAQWGLGTHVVSTAIADPDALGFQRRDRAIVFLDVRGFTHWCEQTAPDRVAQVLNTYYNGVEPAAAEFDPLRITLTADEVMAIYPTVEQAVNAAQKMRDAAIAVLSSHGLGAGCAIHYGSAIEGLFGSEDVRTYTAIGDVVNTAKRIESATPAGEITISDAVYRQLGDRAIVEPCEAIAAKGKSEPIAVWRLLEWRQSPDRPDSC</sequence>
<accession>A0A6H1U845</accession>
<dbReference type="GO" id="GO:0006171">
    <property type="term" value="P:cAMP biosynthetic process"/>
    <property type="evidence" value="ECO:0007669"/>
    <property type="project" value="TreeGrafter"/>
</dbReference>
<dbReference type="InterPro" id="IPR029787">
    <property type="entry name" value="Nucleotide_cyclase"/>
</dbReference>
<name>A0A6H1U845_9CYAN</name>
<dbReference type="Pfam" id="PF00211">
    <property type="entry name" value="Guanylate_cyc"/>
    <property type="match status" value="1"/>
</dbReference>
<dbReference type="InterPro" id="IPR001054">
    <property type="entry name" value="A/G_cyclase"/>
</dbReference>
<evidence type="ECO:0000256" key="1">
    <source>
        <dbReference type="ARBA" id="ARBA00005381"/>
    </source>
</evidence>
<reference evidence="3 4" key="1">
    <citation type="submission" date="2020-04" db="EMBL/GenBank/DDBJ databases">
        <authorList>
            <person name="Basu S."/>
            <person name="Maruthanayagam V."/>
            <person name="Chakraborty S."/>
            <person name="Pramanik A."/>
            <person name="Mukherjee J."/>
            <person name="Brink B."/>
        </authorList>
    </citation>
    <scope>NUCLEOTIDE SEQUENCE [LARGE SCALE GENOMIC DNA]</scope>
    <source>
        <strain evidence="3 4">AP17</strain>
    </source>
</reference>
<evidence type="ECO:0000259" key="2">
    <source>
        <dbReference type="PROSITE" id="PS50125"/>
    </source>
</evidence>
<dbReference type="EMBL" id="CP051167">
    <property type="protein sequence ID" value="QIZ73819.1"/>
    <property type="molecule type" value="Genomic_DNA"/>
</dbReference>
<dbReference type="PROSITE" id="PS50125">
    <property type="entry name" value="GUANYLATE_CYCLASE_2"/>
    <property type="match status" value="1"/>
</dbReference>
<keyword evidence="4" id="KW-1185">Reference proteome</keyword>
<dbReference type="Gene3D" id="3.30.70.1230">
    <property type="entry name" value="Nucleotide cyclase"/>
    <property type="match status" value="1"/>
</dbReference>
<protein>
    <submittedName>
        <fullName evidence="3">Adenylate/guanylate cyclase domain-containing protein</fullName>
    </submittedName>
</protein>
<feature type="domain" description="Guanylate cyclase" evidence="2">
    <location>
        <begin position="224"/>
        <end position="343"/>
    </location>
</feature>
<dbReference type="Proteomes" id="UP000500857">
    <property type="component" value="Chromosome"/>
</dbReference>
<dbReference type="PANTHER" id="PTHR43081:SF1">
    <property type="entry name" value="ADENYLATE CYCLASE, TERMINAL-DIFFERENTIATION SPECIFIC"/>
    <property type="match status" value="1"/>
</dbReference>
<dbReference type="GO" id="GO:0004016">
    <property type="term" value="F:adenylate cyclase activity"/>
    <property type="evidence" value="ECO:0007669"/>
    <property type="project" value="UniProtKB-ARBA"/>
</dbReference>
<comment type="similarity">
    <text evidence="1">Belongs to the adenylyl cyclase class-3 family.</text>
</comment>
<dbReference type="KEGG" id="oxy:HCG48_18380"/>
<dbReference type="PANTHER" id="PTHR43081">
    <property type="entry name" value="ADENYLATE CYCLASE, TERMINAL-DIFFERENTIATION SPECIFIC-RELATED"/>
    <property type="match status" value="1"/>
</dbReference>